<accession>A0A4V6JIC7</accession>
<feature type="transmembrane region" description="Helical" evidence="1">
    <location>
        <begin position="66"/>
        <end position="84"/>
    </location>
</feature>
<name>A0A4V6JIC7_9ENTR</name>
<reference evidence="2 3" key="1">
    <citation type="submission" date="2019-05" db="EMBL/GenBank/DDBJ databases">
        <authorList>
            <consortium name="Pathogen Informatics"/>
        </authorList>
    </citation>
    <scope>NUCLEOTIDE SEQUENCE [LARGE SCALE GENOMIC DNA]</scope>
    <source>
        <strain evidence="2 3">NCTC13032</strain>
    </source>
</reference>
<dbReference type="RefSeq" id="WP_127472152.1">
    <property type="nucleotide sequence ID" value="NZ_CP042493.1"/>
</dbReference>
<organism evidence="2 3">
    <name type="scientific">Leclercia adecarboxylata</name>
    <dbReference type="NCBI Taxonomy" id="83655"/>
    <lineage>
        <taxon>Bacteria</taxon>
        <taxon>Pseudomonadati</taxon>
        <taxon>Pseudomonadota</taxon>
        <taxon>Gammaproteobacteria</taxon>
        <taxon>Enterobacterales</taxon>
        <taxon>Enterobacteriaceae</taxon>
        <taxon>Leclercia</taxon>
    </lineage>
</organism>
<dbReference type="STRING" id="83655.APT61_11865"/>
<dbReference type="EMBL" id="LR590464">
    <property type="protein sequence ID" value="VTP67653.1"/>
    <property type="molecule type" value="Genomic_DNA"/>
</dbReference>
<evidence type="ECO:0000313" key="3">
    <source>
        <dbReference type="Proteomes" id="UP000310719"/>
    </source>
</evidence>
<gene>
    <name evidence="2" type="ORF">NCTC13032_03155</name>
</gene>
<evidence type="ECO:0000256" key="1">
    <source>
        <dbReference type="SAM" id="Phobius"/>
    </source>
</evidence>
<keyword evidence="1" id="KW-0472">Membrane</keyword>
<evidence type="ECO:0000313" key="2">
    <source>
        <dbReference type="EMBL" id="VTP67653.1"/>
    </source>
</evidence>
<proteinExistence type="predicted"/>
<feature type="transmembrane region" description="Helical" evidence="1">
    <location>
        <begin position="39"/>
        <end position="60"/>
    </location>
</feature>
<keyword evidence="1" id="KW-0812">Transmembrane</keyword>
<dbReference type="AlphaFoldDB" id="A0A4V6JIC7"/>
<keyword evidence="1" id="KW-1133">Transmembrane helix</keyword>
<dbReference type="Proteomes" id="UP000310719">
    <property type="component" value="Chromosome"/>
</dbReference>
<sequence length="106" mass="12627">MKIYWTKKSIPELRDLPEPIRDRNYKEARSKASAHYEHWLGALLFFALIFIFFSLFNTLFPGENALWRDIAQCVLCIPPAVMAWDQCTIYVMRKYYRHILINKDPG</sequence>
<protein>
    <submittedName>
        <fullName evidence="2">Uncharacterized protein</fullName>
    </submittedName>
</protein>